<keyword evidence="2" id="KW-1185">Reference proteome</keyword>
<dbReference type="AlphaFoldDB" id="D1AHQ5"/>
<reference evidence="2" key="1">
    <citation type="submission" date="2009-09" db="EMBL/GenBank/DDBJ databases">
        <title>The complete chromosome of Sebaldella termitidis ATCC 33386.</title>
        <authorList>
            <consortium name="US DOE Joint Genome Institute (JGI-PGF)"/>
            <person name="Lucas S."/>
            <person name="Copeland A."/>
            <person name="Lapidus A."/>
            <person name="Glavina del Rio T."/>
            <person name="Dalin E."/>
            <person name="Tice H."/>
            <person name="Bruce D."/>
            <person name="Goodwin L."/>
            <person name="Pitluck S."/>
            <person name="Kyrpides N."/>
            <person name="Mavromatis K."/>
            <person name="Ivanova N."/>
            <person name="Mikhailova N."/>
            <person name="Sims D."/>
            <person name="Meincke L."/>
            <person name="Brettin T."/>
            <person name="Detter J.C."/>
            <person name="Han C."/>
            <person name="Larimer F."/>
            <person name="Land M."/>
            <person name="Hauser L."/>
            <person name="Markowitz V."/>
            <person name="Cheng J.F."/>
            <person name="Hugenholtz P."/>
            <person name="Woyke T."/>
            <person name="Wu D."/>
            <person name="Eisen J.A."/>
        </authorList>
    </citation>
    <scope>NUCLEOTIDE SEQUENCE [LARGE SCALE GENOMIC DNA]</scope>
    <source>
        <strain evidence="2">ATCC 33386 / NCTC 11300</strain>
    </source>
</reference>
<dbReference type="RefSeq" id="WP_012860885.1">
    <property type="nucleotide sequence ID" value="NC_013517.1"/>
</dbReference>
<sequence length="483" mass="56345">MFDFIKKLFRRKENMNEFNKSETEALINAYQVSPKYISMLTGKRYYEGQHDILKRKRQVIGEDGKLTPIENLPNNKLVDNQYAKMVNQKTNYLLSKVPTLQSENTEYVKALNNVFNKQFLKTMKRLGKDCYNYGIGWLHVYYNEAGEFKIKRMDPLEIIPIWKDNDHEELDSIIRLYVIQTYKRGTFKATTKAEIYTKNGIQYFIWDGVKLYKDMEKEPISYMTMETDEGEKKPYNWDKIPFISFRPDELEQPLIIRLKSLQDGINTILSNFQNNMEEDNRNTIIVITNYDGENLGQFRKNLSQFGAVKVNDNGGVETLTIEINAENYKAILDLFKKALIENARGFDSKSDVLGSNPNQMNIQSMYSDIDLDANEMETEFQASFEELLFFVKKHFINTDVGDFDNETVEIIFNRDILINESTVIDDIAKSMGILSQETLVSQHPYVIDTEKELERIKKEKEEDLDIYGEFGKENPASGIDVKE</sequence>
<accession>D1AHQ5</accession>
<proteinExistence type="predicted"/>
<dbReference type="HOGENOM" id="CLU_041766_0_0_0"/>
<evidence type="ECO:0000313" key="1">
    <source>
        <dbReference type="EMBL" id="ACZ08289.1"/>
    </source>
</evidence>
<protein>
    <submittedName>
        <fullName evidence="1">Portal protein SPP1</fullName>
    </submittedName>
</protein>
<evidence type="ECO:0000313" key="2">
    <source>
        <dbReference type="Proteomes" id="UP000000845"/>
    </source>
</evidence>
<dbReference type="Proteomes" id="UP000000845">
    <property type="component" value="Chromosome"/>
</dbReference>
<organism evidence="1 2">
    <name type="scientific">Sebaldella termitidis (strain ATCC 33386 / NCTC 11300)</name>
    <dbReference type="NCBI Taxonomy" id="526218"/>
    <lineage>
        <taxon>Bacteria</taxon>
        <taxon>Fusobacteriati</taxon>
        <taxon>Fusobacteriota</taxon>
        <taxon>Fusobacteriia</taxon>
        <taxon>Fusobacteriales</taxon>
        <taxon>Leptotrichiaceae</taxon>
        <taxon>Sebaldella</taxon>
    </lineage>
</organism>
<dbReference type="eggNOG" id="ENOG502Z7ZB">
    <property type="taxonomic scope" value="Bacteria"/>
</dbReference>
<dbReference type="STRING" id="526218.Sterm_1427"/>
<gene>
    <name evidence="1" type="ordered locus">Sterm_1427</name>
</gene>
<dbReference type="Pfam" id="PF05133">
    <property type="entry name" value="SPP1_portal"/>
    <property type="match status" value="1"/>
</dbReference>
<dbReference type="KEGG" id="str:Sterm_1427"/>
<name>D1AHQ5_SEBTE</name>
<reference evidence="1 2" key="2">
    <citation type="journal article" date="2010" name="Stand. Genomic Sci.">
        <title>Complete genome sequence of Sebaldella termitidis type strain (NCTC 11300).</title>
        <authorList>
            <person name="Harmon-Smith M."/>
            <person name="Celia L."/>
            <person name="Chertkov O."/>
            <person name="Lapidus A."/>
            <person name="Copeland A."/>
            <person name="Glavina Del Rio T."/>
            <person name="Nolan M."/>
            <person name="Lucas S."/>
            <person name="Tice H."/>
            <person name="Cheng J.F."/>
            <person name="Han C."/>
            <person name="Detter J.C."/>
            <person name="Bruce D."/>
            <person name="Goodwin L."/>
            <person name="Pitluck S."/>
            <person name="Pati A."/>
            <person name="Liolios K."/>
            <person name="Ivanova N."/>
            <person name="Mavromatis K."/>
            <person name="Mikhailova N."/>
            <person name="Chen A."/>
            <person name="Palaniappan K."/>
            <person name="Land M."/>
            <person name="Hauser L."/>
            <person name="Chang Y.J."/>
            <person name="Jeffries C.D."/>
            <person name="Brettin T."/>
            <person name="Goker M."/>
            <person name="Beck B."/>
            <person name="Bristow J."/>
            <person name="Eisen J.A."/>
            <person name="Markowitz V."/>
            <person name="Hugenholtz P."/>
            <person name="Kyrpides N.C."/>
            <person name="Klenk H.P."/>
            <person name="Chen F."/>
        </authorList>
    </citation>
    <scope>NUCLEOTIDE SEQUENCE [LARGE SCALE GENOMIC DNA]</scope>
    <source>
        <strain evidence="2">ATCC 33386 / NCTC 11300</strain>
    </source>
</reference>
<dbReference type="EMBL" id="CP001739">
    <property type="protein sequence ID" value="ACZ08289.1"/>
    <property type="molecule type" value="Genomic_DNA"/>
</dbReference>
<dbReference type="InterPro" id="IPR021145">
    <property type="entry name" value="Portal_protein_SPP1_Gp6-like"/>
</dbReference>